<name>A0AAE3XHQ4_9DEIO</name>
<dbReference type="AlphaFoldDB" id="A0AAE3XHQ4"/>
<feature type="region of interest" description="Disordered" evidence="1">
    <location>
        <begin position="126"/>
        <end position="162"/>
    </location>
</feature>
<evidence type="ECO:0000313" key="2">
    <source>
        <dbReference type="EMBL" id="MDR6221236.1"/>
    </source>
</evidence>
<proteinExistence type="predicted"/>
<dbReference type="RefSeq" id="WP_188846091.1">
    <property type="nucleotide sequence ID" value="NZ_BMHJ01000045.1"/>
</dbReference>
<dbReference type="Proteomes" id="UP001185331">
    <property type="component" value="Unassembled WGS sequence"/>
</dbReference>
<organism evidence="2 3">
    <name type="scientific">Deinococcus soli</name>
    <name type="common">ex Cha et al. 2016</name>
    <dbReference type="NCBI Taxonomy" id="1309411"/>
    <lineage>
        <taxon>Bacteria</taxon>
        <taxon>Thermotogati</taxon>
        <taxon>Deinococcota</taxon>
        <taxon>Deinococci</taxon>
        <taxon>Deinococcales</taxon>
        <taxon>Deinococcaceae</taxon>
        <taxon>Deinococcus</taxon>
    </lineage>
</organism>
<accession>A0AAE3XHQ4</accession>
<comment type="caution">
    <text evidence="2">The sequence shown here is derived from an EMBL/GenBank/DDBJ whole genome shotgun (WGS) entry which is preliminary data.</text>
</comment>
<reference evidence="2" key="1">
    <citation type="submission" date="2023-07" db="EMBL/GenBank/DDBJ databases">
        <title>Sorghum-associated microbial communities from plants grown in Nebraska, USA.</title>
        <authorList>
            <person name="Schachtman D."/>
        </authorList>
    </citation>
    <scope>NUCLEOTIDE SEQUENCE</scope>
    <source>
        <strain evidence="2">BE330</strain>
    </source>
</reference>
<protein>
    <submittedName>
        <fullName evidence="2">Uncharacterized protein</fullName>
    </submittedName>
</protein>
<sequence>MPDPAPPAVLLSEWASTRRLGSGRALTWAQRGDVRAWRSSVGWLIRPDEPEPDSTSFPVIVVKRLSRAGRLTLPAVSLPEWADLHGHPRQRVAAWAAQGRLPAWRSGSAWLIAPVAVPPPWRGHLETAQEAAETEREARHVGSARSGAAGLERHSTPVKRKV</sequence>
<evidence type="ECO:0000256" key="1">
    <source>
        <dbReference type="SAM" id="MobiDB-lite"/>
    </source>
</evidence>
<gene>
    <name evidence="2" type="ORF">J2Y00_004868</name>
</gene>
<dbReference type="EMBL" id="JAVDQK010000026">
    <property type="protein sequence ID" value="MDR6221236.1"/>
    <property type="molecule type" value="Genomic_DNA"/>
</dbReference>
<evidence type="ECO:0000313" key="3">
    <source>
        <dbReference type="Proteomes" id="UP001185331"/>
    </source>
</evidence>
<feature type="compositionally biased region" description="Basic and acidic residues" evidence="1">
    <location>
        <begin position="126"/>
        <end position="140"/>
    </location>
</feature>